<proteinExistence type="predicted"/>
<organism evidence="3 4">
    <name type="scientific">Lasiosphaeria hispida</name>
    <dbReference type="NCBI Taxonomy" id="260671"/>
    <lineage>
        <taxon>Eukaryota</taxon>
        <taxon>Fungi</taxon>
        <taxon>Dikarya</taxon>
        <taxon>Ascomycota</taxon>
        <taxon>Pezizomycotina</taxon>
        <taxon>Sordariomycetes</taxon>
        <taxon>Sordariomycetidae</taxon>
        <taxon>Sordariales</taxon>
        <taxon>Lasiosphaeriaceae</taxon>
        <taxon>Lasiosphaeria</taxon>
    </lineage>
</organism>
<accession>A0AAJ0HK61</accession>
<feature type="compositionally biased region" description="Polar residues" evidence="1">
    <location>
        <begin position="117"/>
        <end position="131"/>
    </location>
</feature>
<reference evidence="3" key="2">
    <citation type="submission" date="2023-06" db="EMBL/GenBank/DDBJ databases">
        <authorList>
            <consortium name="Lawrence Berkeley National Laboratory"/>
            <person name="Haridas S."/>
            <person name="Hensen N."/>
            <person name="Bonometti L."/>
            <person name="Westerberg I."/>
            <person name="Brannstrom I.O."/>
            <person name="Guillou S."/>
            <person name="Cros-Aarteil S."/>
            <person name="Calhoun S."/>
            <person name="Kuo A."/>
            <person name="Mondo S."/>
            <person name="Pangilinan J."/>
            <person name="Riley R."/>
            <person name="Labutti K."/>
            <person name="Andreopoulos B."/>
            <person name="Lipzen A."/>
            <person name="Chen C."/>
            <person name="Yanf M."/>
            <person name="Daum C."/>
            <person name="Ng V."/>
            <person name="Clum A."/>
            <person name="Steindorff A."/>
            <person name="Ohm R."/>
            <person name="Martin F."/>
            <person name="Silar P."/>
            <person name="Natvig D."/>
            <person name="Lalanne C."/>
            <person name="Gautier V."/>
            <person name="Ament-Velasquez S.L."/>
            <person name="Kruys A."/>
            <person name="Hutchinson M.I."/>
            <person name="Powell A.J."/>
            <person name="Barry K."/>
            <person name="Miller A.N."/>
            <person name="Grigoriev I.V."/>
            <person name="Debuchy R."/>
            <person name="Gladieux P."/>
            <person name="Thoren M.H."/>
            <person name="Johannesson H."/>
        </authorList>
    </citation>
    <scope>NUCLEOTIDE SEQUENCE</scope>
    <source>
        <strain evidence="3">CBS 955.72</strain>
    </source>
</reference>
<dbReference type="EMBL" id="JAUIQD010000004">
    <property type="protein sequence ID" value="KAK3353925.1"/>
    <property type="molecule type" value="Genomic_DNA"/>
</dbReference>
<dbReference type="Pfam" id="PF06985">
    <property type="entry name" value="HET"/>
    <property type="match status" value="1"/>
</dbReference>
<name>A0AAJ0HK61_9PEZI</name>
<protein>
    <submittedName>
        <fullName evidence="3">Heterokaryon incompatibility protein-domain-containing protein</fullName>
    </submittedName>
</protein>
<evidence type="ECO:0000313" key="3">
    <source>
        <dbReference type="EMBL" id="KAK3353925.1"/>
    </source>
</evidence>
<sequence length="760" mass="85817">MMLTAPPPENSAYQYEPLAPGRSIRLVKIAHDVNSPNGLSLRLQQFSLEQAPPFHALSYTWGHADFEGLADEDDGVVTTTEVDCNGQALSVGANLRDFLCRARDSGRYCIDSPDQPVATTPERTSSKYTSDTNLTVPTTELGVNPSQVVGPGSARELGANDVAAINDELRSCWLWADAICIDQSNDGERTHQVQLMGAIYRAAKRPVVWLGDNDPPEDFMWVHDVFVPALDKAFNKMGRQWFENTRFDLRDDRVEALLSTAICERWRRSWIPCFNFLRRKRWYSRGWVVQEVVFRDSNQIIVFCGETNLQWTRIPRLINIMNACNWRTIMNDVLISHGGWSSAESAISRLHLSIRRWLLFGADRLHLPISEAEGPELEEARRFEKVLRVLMHMASYSFTDARDHIYGTLGIIQVILGNEFTFDIPPVYDSAHTVESVFAATTAILLQKMPSFDVLAYSHTLSGPRKTLPSWVPDYSREKSRAFDSYRTAHGRIQVNFDAALTSLNPNGKQDFFNIINQGKTLVLKGACFDRLPAYSSWHACYQSCSTASLKWGFGWLTRRLYGDSSDVYKPTNESVPEAILRTLMTDFASQLLPRDAILTHGRQWFKTIIANTISSRPSSDYTTAALRNNAGTLQQCDPRLVPPLSEIFAAVDAHVDGAADVRELRDNPLFEYMQFPVTSNLVATKKGNLCMAPWNWVGGDEIWLLKGCKTPFLLRKVAGSGKRAKNRYRIVGEVYVHGFMHGEMMTPQLEKRIRRVGIT</sequence>
<dbReference type="Proteomes" id="UP001275084">
    <property type="component" value="Unassembled WGS sequence"/>
</dbReference>
<comment type="caution">
    <text evidence="3">The sequence shown here is derived from an EMBL/GenBank/DDBJ whole genome shotgun (WGS) entry which is preliminary data.</text>
</comment>
<keyword evidence="4" id="KW-1185">Reference proteome</keyword>
<dbReference type="AlphaFoldDB" id="A0AAJ0HK61"/>
<reference evidence="3" key="1">
    <citation type="journal article" date="2023" name="Mol. Phylogenet. Evol.">
        <title>Genome-scale phylogeny and comparative genomics of the fungal order Sordariales.</title>
        <authorList>
            <person name="Hensen N."/>
            <person name="Bonometti L."/>
            <person name="Westerberg I."/>
            <person name="Brannstrom I.O."/>
            <person name="Guillou S."/>
            <person name="Cros-Aarteil S."/>
            <person name="Calhoun S."/>
            <person name="Haridas S."/>
            <person name="Kuo A."/>
            <person name="Mondo S."/>
            <person name="Pangilinan J."/>
            <person name="Riley R."/>
            <person name="LaButti K."/>
            <person name="Andreopoulos B."/>
            <person name="Lipzen A."/>
            <person name="Chen C."/>
            <person name="Yan M."/>
            <person name="Daum C."/>
            <person name="Ng V."/>
            <person name="Clum A."/>
            <person name="Steindorff A."/>
            <person name="Ohm R.A."/>
            <person name="Martin F."/>
            <person name="Silar P."/>
            <person name="Natvig D.O."/>
            <person name="Lalanne C."/>
            <person name="Gautier V."/>
            <person name="Ament-Velasquez S.L."/>
            <person name="Kruys A."/>
            <person name="Hutchinson M.I."/>
            <person name="Powell A.J."/>
            <person name="Barry K."/>
            <person name="Miller A.N."/>
            <person name="Grigoriev I.V."/>
            <person name="Debuchy R."/>
            <person name="Gladieux P."/>
            <person name="Hiltunen Thoren M."/>
            <person name="Johannesson H."/>
        </authorList>
    </citation>
    <scope>NUCLEOTIDE SEQUENCE</scope>
    <source>
        <strain evidence="3">CBS 955.72</strain>
    </source>
</reference>
<dbReference type="PANTHER" id="PTHR24148">
    <property type="entry name" value="ANKYRIN REPEAT DOMAIN-CONTAINING PROTEIN 39 HOMOLOG-RELATED"/>
    <property type="match status" value="1"/>
</dbReference>
<evidence type="ECO:0000259" key="2">
    <source>
        <dbReference type="Pfam" id="PF06985"/>
    </source>
</evidence>
<evidence type="ECO:0000256" key="1">
    <source>
        <dbReference type="SAM" id="MobiDB-lite"/>
    </source>
</evidence>
<evidence type="ECO:0000313" key="4">
    <source>
        <dbReference type="Proteomes" id="UP001275084"/>
    </source>
</evidence>
<dbReference type="InterPro" id="IPR052895">
    <property type="entry name" value="HetReg/Transcr_Mod"/>
</dbReference>
<dbReference type="InterPro" id="IPR010730">
    <property type="entry name" value="HET"/>
</dbReference>
<gene>
    <name evidence="3" type="ORF">B0T25DRAFT_545664</name>
</gene>
<feature type="region of interest" description="Disordered" evidence="1">
    <location>
        <begin position="112"/>
        <end position="131"/>
    </location>
</feature>
<dbReference type="PANTHER" id="PTHR24148:SF73">
    <property type="entry name" value="HET DOMAIN PROTEIN (AFU_ORTHOLOGUE AFUA_8G01020)"/>
    <property type="match status" value="1"/>
</dbReference>
<dbReference type="Pfam" id="PF26639">
    <property type="entry name" value="Het-6_barrel"/>
    <property type="match status" value="1"/>
</dbReference>
<feature type="domain" description="Heterokaryon incompatibility" evidence="2">
    <location>
        <begin position="168"/>
        <end position="291"/>
    </location>
</feature>